<dbReference type="EC" id="2.1.1.-" evidence="3"/>
<comment type="caution">
    <text evidence="4">The sequence shown here is derived from an EMBL/GenBank/DDBJ whole genome shotgun (WGS) entry which is preliminary data.</text>
</comment>
<dbReference type="InterPro" id="IPR004159">
    <property type="entry name" value="Put_SAM_MeTrfase"/>
</dbReference>
<comment type="similarity">
    <text evidence="3">Belongs to the methyltransferase superfamily.</text>
</comment>
<dbReference type="GO" id="GO:0008168">
    <property type="term" value="F:methyltransferase activity"/>
    <property type="evidence" value="ECO:0007669"/>
    <property type="project" value="UniProtKB-UniRule"/>
</dbReference>
<evidence type="ECO:0000256" key="3">
    <source>
        <dbReference type="RuleBase" id="RU366043"/>
    </source>
</evidence>
<evidence type="ECO:0000256" key="1">
    <source>
        <dbReference type="ARBA" id="ARBA00022603"/>
    </source>
</evidence>
<dbReference type="PANTHER" id="PTHR10108">
    <property type="entry name" value="SAM-DEPENDENT METHYLTRANSFERASE"/>
    <property type="match status" value="1"/>
</dbReference>
<dbReference type="AlphaFoldDB" id="A0ABD1PV01"/>
<keyword evidence="5" id="KW-1185">Reference proteome</keyword>
<name>A0ABD1PV01_9LAMI</name>
<evidence type="ECO:0000313" key="4">
    <source>
        <dbReference type="EMBL" id="KAL2467763.1"/>
    </source>
</evidence>
<dbReference type="Pfam" id="PF03141">
    <property type="entry name" value="Methyltransf_29"/>
    <property type="match status" value="1"/>
</dbReference>
<keyword evidence="2 3" id="KW-0325">Glycoprotein</keyword>
<accession>A0ABD1PV01</accession>
<dbReference type="Proteomes" id="UP001604277">
    <property type="component" value="Unassembled WGS sequence"/>
</dbReference>
<keyword evidence="3" id="KW-0808">Transferase</keyword>
<evidence type="ECO:0000256" key="2">
    <source>
        <dbReference type="ARBA" id="ARBA00023180"/>
    </source>
</evidence>
<dbReference type="PANTHER" id="PTHR10108:SF984">
    <property type="entry name" value="METHYLTRANSFERASE PMT21-RELATED"/>
    <property type="match status" value="1"/>
</dbReference>
<comment type="subcellular location">
    <subcellularLocation>
        <location evidence="3">Membrane</location>
        <topology evidence="3">Single-pass type II membrane protein</topology>
    </subcellularLocation>
</comment>
<evidence type="ECO:0000313" key="5">
    <source>
        <dbReference type="Proteomes" id="UP001604277"/>
    </source>
</evidence>
<gene>
    <name evidence="4" type="ORF">Fot_51288</name>
</gene>
<dbReference type="GO" id="GO:0016020">
    <property type="term" value="C:membrane"/>
    <property type="evidence" value="ECO:0007669"/>
    <property type="project" value="UniProtKB-SubCell"/>
</dbReference>
<protein>
    <recommendedName>
        <fullName evidence="3">Methyltransferase</fullName>
        <ecNumber evidence="3">2.1.1.-</ecNumber>
    </recommendedName>
</protein>
<keyword evidence="1 3" id="KW-0489">Methyltransferase</keyword>
<sequence>MEHNNLRAKIRLRKVQELLTSMCFKLYKKKEDIAVWQKLSDNSYYKELDTPDIYPAKCDDGTEPDSAWYIPLRPCVVVPNPKYKKVALKSILKWPQRLLSASERVSDVRGGSDGAFKHDNSKWKTRVKHYKKLVPAIGTDNMRNVMDMNTIYGGFAVALIDYPL</sequence>
<dbReference type="GO" id="GO:0032259">
    <property type="term" value="P:methylation"/>
    <property type="evidence" value="ECO:0007669"/>
    <property type="project" value="UniProtKB-KW"/>
</dbReference>
<reference evidence="5" key="1">
    <citation type="submission" date="2024-07" db="EMBL/GenBank/DDBJ databases">
        <title>Two chromosome-level genome assemblies of Korean endemic species Abeliophyllum distichum and Forsythia ovata (Oleaceae).</title>
        <authorList>
            <person name="Jang H."/>
        </authorList>
    </citation>
    <scope>NUCLEOTIDE SEQUENCE [LARGE SCALE GENOMIC DNA]</scope>
</reference>
<dbReference type="EMBL" id="JBFOLJ010000017">
    <property type="protein sequence ID" value="KAL2467763.1"/>
    <property type="molecule type" value="Genomic_DNA"/>
</dbReference>
<proteinExistence type="inferred from homology"/>
<keyword evidence="3" id="KW-0812">Transmembrane</keyword>
<organism evidence="4 5">
    <name type="scientific">Forsythia ovata</name>
    <dbReference type="NCBI Taxonomy" id="205694"/>
    <lineage>
        <taxon>Eukaryota</taxon>
        <taxon>Viridiplantae</taxon>
        <taxon>Streptophyta</taxon>
        <taxon>Embryophyta</taxon>
        <taxon>Tracheophyta</taxon>
        <taxon>Spermatophyta</taxon>
        <taxon>Magnoliopsida</taxon>
        <taxon>eudicotyledons</taxon>
        <taxon>Gunneridae</taxon>
        <taxon>Pentapetalae</taxon>
        <taxon>asterids</taxon>
        <taxon>lamiids</taxon>
        <taxon>Lamiales</taxon>
        <taxon>Oleaceae</taxon>
        <taxon>Forsythieae</taxon>
        <taxon>Forsythia</taxon>
    </lineage>
</organism>
<keyword evidence="3" id="KW-0735">Signal-anchor</keyword>